<keyword evidence="9" id="KW-0833">Ubl conjugation pathway</keyword>
<accession>A0A445C719</accession>
<dbReference type="GO" id="GO:0016020">
    <property type="term" value="C:membrane"/>
    <property type="evidence" value="ECO:0007669"/>
    <property type="project" value="UniProtKB-SubCell"/>
</dbReference>
<evidence type="ECO:0000259" key="17">
    <source>
        <dbReference type="PROSITE" id="PS50089"/>
    </source>
</evidence>
<evidence type="ECO:0000256" key="6">
    <source>
        <dbReference type="ARBA" id="ARBA00022692"/>
    </source>
</evidence>
<evidence type="ECO:0000256" key="15">
    <source>
        <dbReference type="SAM" id="MobiDB-lite"/>
    </source>
</evidence>
<dbReference type="GO" id="GO:0061630">
    <property type="term" value="F:ubiquitin protein ligase activity"/>
    <property type="evidence" value="ECO:0007669"/>
    <property type="project" value="UniProtKB-EC"/>
</dbReference>
<evidence type="ECO:0000256" key="4">
    <source>
        <dbReference type="ARBA" id="ARBA00012483"/>
    </source>
</evidence>
<evidence type="ECO:0000256" key="7">
    <source>
        <dbReference type="ARBA" id="ARBA00022723"/>
    </source>
</evidence>
<dbReference type="GO" id="GO:0008270">
    <property type="term" value="F:zinc ion binding"/>
    <property type="evidence" value="ECO:0007669"/>
    <property type="project" value="UniProtKB-KW"/>
</dbReference>
<dbReference type="EMBL" id="SDMP01000007">
    <property type="protein sequence ID" value="RYR46673.1"/>
    <property type="molecule type" value="Genomic_DNA"/>
</dbReference>
<evidence type="ECO:0000256" key="5">
    <source>
        <dbReference type="ARBA" id="ARBA00022679"/>
    </source>
</evidence>
<dbReference type="SUPFAM" id="SSF57850">
    <property type="entry name" value="RING/U-box"/>
    <property type="match status" value="1"/>
</dbReference>
<dbReference type="Gene3D" id="3.30.40.10">
    <property type="entry name" value="Zinc/RING finger domain, C3HC4 (zinc finger)"/>
    <property type="match status" value="1"/>
</dbReference>
<dbReference type="InterPro" id="IPR044600">
    <property type="entry name" value="ATL1/ATL16-like"/>
</dbReference>
<proteinExistence type="inferred from homology"/>
<evidence type="ECO:0000256" key="9">
    <source>
        <dbReference type="ARBA" id="ARBA00022786"/>
    </source>
</evidence>
<evidence type="ECO:0000256" key="10">
    <source>
        <dbReference type="ARBA" id="ARBA00022833"/>
    </source>
</evidence>
<dbReference type="FunFam" id="3.30.40.10:FF:000609">
    <property type="entry name" value="RING-H2 finger protein ATL1"/>
    <property type="match status" value="1"/>
</dbReference>
<dbReference type="PROSITE" id="PS50089">
    <property type="entry name" value="ZF_RING_2"/>
    <property type="match status" value="1"/>
</dbReference>
<evidence type="ECO:0000256" key="3">
    <source>
        <dbReference type="ARBA" id="ARBA00004906"/>
    </source>
</evidence>
<organism evidence="18 19">
    <name type="scientific">Arachis hypogaea</name>
    <name type="common">Peanut</name>
    <dbReference type="NCBI Taxonomy" id="3818"/>
    <lineage>
        <taxon>Eukaryota</taxon>
        <taxon>Viridiplantae</taxon>
        <taxon>Streptophyta</taxon>
        <taxon>Embryophyta</taxon>
        <taxon>Tracheophyta</taxon>
        <taxon>Spermatophyta</taxon>
        <taxon>Magnoliopsida</taxon>
        <taxon>eudicotyledons</taxon>
        <taxon>Gunneridae</taxon>
        <taxon>Pentapetalae</taxon>
        <taxon>rosids</taxon>
        <taxon>fabids</taxon>
        <taxon>Fabales</taxon>
        <taxon>Fabaceae</taxon>
        <taxon>Papilionoideae</taxon>
        <taxon>50 kb inversion clade</taxon>
        <taxon>dalbergioids sensu lato</taxon>
        <taxon>Dalbergieae</taxon>
        <taxon>Pterocarpus clade</taxon>
        <taxon>Arachis</taxon>
    </lineage>
</organism>
<keyword evidence="10" id="KW-0862">Zinc</keyword>
<evidence type="ECO:0000256" key="16">
    <source>
        <dbReference type="SAM" id="Phobius"/>
    </source>
</evidence>
<comment type="similarity">
    <text evidence="13">Belongs to the RING-type zinc finger family. ATL subfamily.</text>
</comment>
<gene>
    <name evidence="18" type="ORF">Ahy_A07g032443</name>
</gene>
<dbReference type="InterPro" id="IPR013083">
    <property type="entry name" value="Znf_RING/FYVE/PHD"/>
</dbReference>
<feature type="region of interest" description="Disordered" evidence="15">
    <location>
        <begin position="207"/>
        <end position="237"/>
    </location>
</feature>
<dbReference type="OrthoDB" id="8062037at2759"/>
<dbReference type="STRING" id="3818.A0A445C719"/>
<dbReference type="PANTHER" id="PTHR46913:SF1">
    <property type="entry name" value="RING-H2 FINGER PROTEIN ATL16"/>
    <property type="match status" value="1"/>
</dbReference>
<dbReference type="Proteomes" id="UP000289738">
    <property type="component" value="Chromosome A07"/>
</dbReference>
<comment type="catalytic activity">
    <reaction evidence="1">
        <text>S-ubiquitinyl-[E2 ubiquitin-conjugating enzyme]-L-cysteine + [acceptor protein]-L-lysine = [E2 ubiquitin-conjugating enzyme]-L-cysteine + N(6)-ubiquitinyl-[acceptor protein]-L-lysine.</text>
        <dbReference type="EC" id="2.3.2.27"/>
    </reaction>
</comment>
<keyword evidence="8 14" id="KW-0863">Zinc-finger</keyword>
<evidence type="ECO:0000313" key="18">
    <source>
        <dbReference type="EMBL" id="RYR46673.1"/>
    </source>
</evidence>
<dbReference type="InterPro" id="IPR001841">
    <property type="entry name" value="Znf_RING"/>
</dbReference>
<keyword evidence="12 16" id="KW-0472">Membrane</keyword>
<protein>
    <recommendedName>
        <fullName evidence="4">RING-type E3 ubiquitin transferase</fullName>
        <ecNumber evidence="4">2.3.2.27</ecNumber>
    </recommendedName>
</protein>
<dbReference type="SMR" id="A0A445C719"/>
<evidence type="ECO:0000256" key="11">
    <source>
        <dbReference type="ARBA" id="ARBA00022989"/>
    </source>
</evidence>
<dbReference type="Pfam" id="PF13639">
    <property type="entry name" value="zf-RING_2"/>
    <property type="match status" value="1"/>
</dbReference>
<comment type="caution">
    <text evidence="18">The sequence shown here is derived from an EMBL/GenBank/DDBJ whole genome shotgun (WGS) entry which is preliminary data.</text>
</comment>
<dbReference type="Gramene" id="arahy.Tifrunner.gnm2.ann2.Ah07g168300.1">
    <property type="protein sequence ID" value="arahy.Tifrunner.gnm2.ann2.Ah07g168300.1-CDS-1"/>
    <property type="gene ID" value="arahy.Tifrunner.gnm2.ann2.Ah07g168300"/>
</dbReference>
<evidence type="ECO:0000256" key="1">
    <source>
        <dbReference type="ARBA" id="ARBA00000900"/>
    </source>
</evidence>
<evidence type="ECO:0000256" key="8">
    <source>
        <dbReference type="ARBA" id="ARBA00022771"/>
    </source>
</evidence>
<dbReference type="PANTHER" id="PTHR46913">
    <property type="entry name" value="RING-H2 FINGER PROTEIN ATL16"/>
    <property type="match status" value="1"/>
</dbReference>
<feature type="transmembrane region" description="Helical" evidence="16">
    <location>
        <begin position="25"/>
        <end position="47"/>
    </location>
</feature>
<keyword evidence="19" id="KW-1185">Reference proteome</keyword>
<dbReference type="UniPathway" id="UPA00143"/>
<reference evidence="18 19" key="1">
    <citation type="submission" date="2019-01" db="EMBL/GenBank/DDBJ databases">
        <title>Sequencing of cultivated peanut Arachis hypogaea provides insights into genome evolution and oil improvement.</title>
        <authorList>
            <person name="Chen X."/>
        </authorList>
    </citation>
    <scope>NUCLEOTIDE SEQUENCE [LARGE SCALE GENOMIC DNA]</scope>
    <source>
        <strain evidence="19">cv. Fuhuasheng</strain>
        <tissue evidence="18">Leaves</tissue>
    </source>
</reference>
<sequence length="255" mass="28511">MQTQNKSSNSLSQLAQSMFSSNNTIMLVAIVSLLLVILFVLLLHLYAKCFLSHSHPPPQQPPRRRRRRRHRHRATLPAFQGPPQFQFHHLLVEDSPFATKGLDSATVSAIPVFVYEAEKKRKTEQEEDREELECVICLSGFEEGEMGRTLPKCGHAFHVECIDMWLSSHCNCPICRAPVVHQNDTGSVDDEDDDGVVQIVIGTPSYEISESENGNNDEDNNSVSVSGSETSYSSSSSSLLLGCSFKRMLRKVFVS</sequence>
<name>A0A445C719_ARAHY</name>
<feature type="compositionally biased region" description="Low complexity" evidence="15">
    <location>
        <begin position="221"/>
        <end position="237"/>
    </location>
</feature>
<feature type="domain" description="RING-type" evidence="17">
    <location>
        <begin position="134"/>
        <end position="176"/>
    </location>
</feature>
<keyword evidence="6 16" id="KW-0812">Transmembrane</keyword>
<dbReference type="AlphaFoldDB" id="A0A445C719"/>
<comment type="pathway">
    <text evidence="3">Protein modification; protein ubiquitination.</text>
</comment>
<comment type="subcellular location">
    <subcellularLocation>
        <location evidence="2">Membrane</location>
        <topology evidence="2">Single-pass membrane protein</topology>
    </subcellularLocation>
</comment>
<keyword evidence="11 16" id="KW-1133">Transmembrane helix</keyword>
<evidence type="ECO:0000313" key="19">
    <source>
        <dbReference type="Proteomes" id="UP000289738"/>
    </source>
</evidence>
<keyword evidence="7" id="KW-0479">Metal-binding</keyword>
<evidence type="ECO:0000256" key="13">
    <source>
        <dbReference type="ARBA" id="ARBA00024209"/>
    </source>
</evidence>
<evidence type="ECO:0000256" key="2">
    <source>
        <dbReference type="ARBA" id="ARBA00004167"/>
    </source>
</evidence>
<dbReference type="GO" id="GO:0016567">
    <property type="term" value="P:protein ubiquitination"/>
    <property type="evidence" value="ECO:0007669"/>
    <property type="project" value="UniProtKB-UniPathway"/>
</dbReference>
<dbReference type="SMART" id="SM00184">
    <property type="entry name" value="RING"/>
    <property type="match status" value="1"/>
</dbReference>
<keyword evidence="5" id="KW-0808">Transferase</keyword>
<evidence type="ECO:0000256" key="14">
    <source>
        <dbReference type="PROSITE-ProRule" id="PRU00175"/>
    </source>
</evidence>
<dbReference type="CDD" id="cd16461">
    <property type="entry name" value="RING-H2_EL5-like"/>
    <property type="match status" value="1"/>
</dbReference>
<evidence type="ECO:0000256" key="12">
    <source>
        <dbReference type="ARBA" id="ARBA00023136"/>
    </source>
</evidence>
<dbReference type="EC" id="2.3.2.27" evidence="4"/>